<evidence type="ECO:0000256" key="2">
    <source>
        <dbReference type="ARBA" id="ARBA00022679"/>
    </source>
</evidence>
<keyword evidence="2" id="KW-0808">Transferase</keyword>
<dbReference type="RefSeq" id="WP_055216148.1">
    <property type="nucleotide sequence ID" value="NZ_CZBU01000005.1"/>
</dbReference>
<protein>
    <submittedName>
        <fullName evidence="4">Chondroitin polymerase</fullName>
    </submittedName>
</protein>
<dbReference type="Gene3D" id="3.40.50.720">
    <property type="entry name" value="NAD(P)-binding Rossmann-like Domain"/>
    <property type="match status" value="1"/>
</dbReference>
<evidence type="ECO:0000313" key="4">
    <source>
        <dbReference type="EMBL" id="CUQ78664.1"/>
    </source>
</evidence>
<gene>
    <name evidence="4" type="primary">kfoC_2</name>
    <name evidence="4" type="ORF">ERS852490_02313</name>
</gene>
<dbReference type="InterPro" id="IPR029044">
    <property type="entry name" value="Nucleotide-diphossugar_trans"/>
</dbReference>
<dbReference type="EMBL" id="CZBU01000005">
    <property type="protein sequence ID" value="CUQ78664.1"/>
    <property type="molecule type" value="Genomic_DNA"/>
</dbReference>
<dbReference type="SUPFAM" id="SSF53448">
    <property type="entry name" value="Nucleotide-diphospho-sugar transferases"/>
    <property type="match status" value="1"/>
</dbReference>
<dbReference type="InterPro" id="IPR001173">
    <property type="entry name" value="Glyco_trans_2-like"/>
</dbReference>
<proteinExistence type="predicted"/>
<organism evidence="4 5">
    <name type="scientific">Lachnospira eligens</name>
    <dbReference type="NCBI Taxonomy" id="39485"/>
    <lineage>
        <taxon>Bacteria</taxon>
        <taxon>Bacillati</taxon>
        <taxon>Bacillota</taxon>
        <taxon>Clostridia</taxon>
        <taxon>Lachnospirales</taxon>
        <taxon>Lachnospiraceae</taxon>
        <taxon>Lachnospira</taxon>
    </lineage>
</organism>
<feature type="domain" description="Glycosyltransferase 2-like" evidence="3">
    <location>
        <begin position="3"/>
        <end position="101"/>
    </location>
</feature>
<dbReference type="GO" id="GO:0016757">
    <property type="term" value="F:glycosyltransferase activity"/>
    <property type="evidence" value="ECO:0007669"/>
    <property type="project" value="UniProtKB-KW"/>
</dbReference>
<evidence type="ECO:0000259" key="3">
    <source>
        <dbReference type="Pfam" id="PF00535"/>
    </source>
</evidence>
<sequence length="379" mass="44379">MISVIVPIYNSEKYLEQCLTSLVNQTYSDLEIILVNDGSTDSSMNICEKFKKEDDRIILINKENQGLVRARKDGARKAMGEYITFIDADDWIDADTYDNLRDFKSDIIAYGLVEEYGYKIKKKTNKFKDGFYEKDKISDYIIPQMLCVDNFFEFGLLPNLVCKLIKRTLFMEMMEEVSDDVSVGEDVDFFYRLVFKAETLTIRSYCPYHYRQHSESMMRKKIDIESIKRLYLDLLTNNGVKKKTEWEKQLNKYIMFVMLLKRPDKVVHLIKEIREIKGSVVIYGAGVFGKGIYNQLKQNKKIKELFIVDKQWKDLSKENILIDNPERIPDINPDKVIITILDDRVCNYVKEYLIGIGIGIDKIIRINFGDLCSNKVFDI</sequence>
<dbReference type="Pfam" id="PF00535">
    <property type="entry name" value="Glycos_transf_2"/>
    <property type="match status" value="1"/>
</dbReference>
<accession>A0A174YU45</accession>
<dbReference type="Gene3D" id="3.90.550.10">
    <property type="entry name" value="Spore Coat Polysaccharide Biosynthesis Protein SpsA, Chain A"/>
    <property type="match status" value="1"/>
</dbReference>
<reference evidence="4 5" key="1">
    <citation type="submission" date="2015-09" db="EMBL/GenBank/DDBJ databases">
        <authorList>
            <consortium name="Pathogen Informatics"/>
        </authorList>
    </citation>
    <scope>NUCLEOTIDE SEQUENCE [LARGE SCALE GENOMIC DNA]</scope>
    <source>
        <strain evidence="4 5">2789STDY5834875</strain>
    </source>
</reference>
<name>A0A174YU45_9FIRM</name>
<dbReference type="CDD" id="cd00761">
    <property type="entry name" value="Glyco_tranf_GTA_type"/>
    <property type="match status" value="1"/>
</dbReference>
<dbReference type="OrthoDB" id="1640114at2"/>
<dbReference type="PANTHER" id="PTHR22916">
    <property type="entry name" value="GLYCOSYLTRANSFERASE"/>
    <property type="match status" value="1"/>
</dbReference>
<dbReference type="Proteomes" id="UP000095621">
    <property type="component" value="Unassembled WGS sequence"/>
</dbReference>
<keyword evidence="1" id="KW-0328">Glycosyltransferase</keyword>
<evidence type="ECO:0000313" key="5">
    <source>
        <dbReference type="Proteomes" id="UP000095621"/>
    </source>
</evidence>
<evidence type="ECO:0000256" key="1">
    <source>
        <dbReference type="ARBA" id="ARBA00022676"/>
    </source>
</evidence>
<dbReference type="PANTHER" id="PTHR22916:SF51">
    <property type="entry name" value="GLYCOSYLTRANSFERASE EPSH-RELATED"/>
    <property type="match status" value="1"/>
</dbReference>
<dbReference type="AlphaFoldDB" id="A0A174YU45"/>